<evidence type="ECO:0000313" key="2">
    <source>
        <dbReference type="Proteomes" id="UP000824540"/>
    </source>
</evidence>
<reference evidence="1" key="1">
    <citation type="thesis" date="2021" institute="BYU ScholarsArchive" country="Provo, UT, USA">
        <title>Applications of and Algorithms for Genome Assembly and Genomic Analyses with an Emphasis on Marine Teleosts.</title>
        <authorList>
            <person name="Pickett B.D."/>
        </authorList>
    </citation>
    <scope>NUCLEOTIDE SEQUENCE</scope>
    <source>
        <strain evidence="1">HI-2016</strain>
    </source>
</reference>
<gene>
    <name evidence="1" type="ORF">JZ751_010102</name>
</gene>
<name>A0A8T2MMU8_9TELE</name>
<organism evidence="1 2">
    <name type="scientific">Albula glossodonta</name>
    <name type="common">roundjaw bonefish</name>
    <dbReference type="NCBI Taxonomy" id="121402"/>
    <lineage>
        <taxon>Eukaryota</taxon>
        <taxon>Metazoa</taxon>
        <taxon>Chordata</taxon>
        <taxon>Craniata</taxon>
        <taxon>Vertebrata</taxon>
        <taxon>Euteleostomi</taxon>
        <taxon>Actinopterygii</taxon>
        <taxon>Neopterygii</taxon>
        <taxon>Teleostei</taxon>
        <taxon>Albuliformes</taxon>
        <taxon>Albulidae</taxon>
        <taxon>Albula</taxon>
    </lineage>
</organism>
<dbReference type="EMBL" id="JAFBMS010001749">
    <property type="protein sequence ID" value="KAG9328863.1"/>
    <property type="molecule type" value="Genomic_DNA"/>
</dbReference>
<accession>A0A8T2MMU8</accession>
<dbReference type="OrthoDB" id="9329195at2759"/>
<feature type="non-terminal residue" evidence="1">
    <location>
        <position position="106"/>
    </location>
</feature>
<dbReference type="Proteomes" id="UP000824540">
    <property type="component" value="Unassembled WGS sequence"/>
</dbReference>
<proteinExistence type="predicted"/>
<comment type="caution">
    <text evidence="1">The sequence shown here is derived from an EMBL/GenBank/DDBJ whole genome shotgun (WGS) entry which is preliminary data.</text>
</comment>
<dbReference type="AlphaFoldDB" id="A0A8T2MMU8"/>
<evidence type="ECO:0000313" key="1">
    <source>
        <dbReference type="EMBL" id="KAG9328863.1"/>
    </source>
</evidence>
<sequence length="106" mass="11891">MEVLHLLTPEQKAELILHPEIGGLDNGTIAVVFESLLQPLLENQHLHASRPSYSMTTSAPFHHTITMGPSQTMTQHNSLKENFKGFLNFLRPLGSFVKEFVSLSHK</sequence>
<protein>
    <submittedName>
        <fullName evidence="1">Uncharacterized protein</fullName>
    </submittedName>
</protein>
<keyword evidence="2" id="KW-1185">Reference proteome</keyword>